<dbReference type="RefSeq" id="WP_169674909.1">
    <property type="nucleotide sequence ID" value="NZ_JABBHF010000008.1"/>
</dbReference>
<dbReference type="Proteomes" id="UP000746690">
    <property type="component" value="Unassembled WGS sequence"/>
</dbReference>
<evidence type="ECO:0008006" key="3">
    <source>
        <dbReference type="Google" id="ProtNLM"/>
    </source>
</evidence>
<gene>
    <name evidence="1" type="ORF">HHX25_14350</name>
</gene>
<protein>
    <recommendedName>
        <fullName evidence="3">Lipoprotein</fullName>
    </recommendedName>
</protein>
<accession>A0ABX1S2C4</accession>
<evidence type="ECO:0000313" key="1">
    <source>
        <dbReference type="EMBL" id="NMH88690.1"/>
    </source>
</evidence>
<keyword evidence="2" id="KW-1185">Reference proteome</keyword>
<proteinExistence type="predicted"/>
<comment type="caution">
    <text evidence="1">The sequence shown here is derived from an EMBL/GenBank/DDBJ whole genome shotgun (WGS) entry which is preliminary data.</text>
</comment>
<dbReference type="EMBL" id="JABBHF010000008">
    <property type="protein sequence ID" value="NMH88690.1"/>
    <property type="molecule type" value="Genomic_DNA"/>
</dbReference>
<evidence type="ECO:0000313" key="2">
    <source>
        <dbReference type="Proteomes" id="UP000746690"/>
    </source>
</evidence>
<reference evidence="1 2" key="1">
    <citation type="submission" date="2020-04" db="EMBL/GenBank/DDBJ databases">
        <title>A Flavivirga sp. nov.</title>
        <authorList>
            <person name="Sun X."/>
        </authorList>
    </citation>
    <scope>NUCLEOTIDE SEQUENCE [LARGE SCALE GENOMIC DNA]</scope>
    <source>
        <strain evidence="1 2">Y03</strain>
    </source>
</reference>
<dbReference type="PROSITE" id="PS51257">
    <property type="entry name" value="PROKAR_LIPOPROTEIN"/>
    <property type="match status" value="1"/>
</dbReference>
<name>A0ABX1S2C4_9FLAO</name>
<sequence>MRKFVSVLIVVLLVSGCKKNVNVPLSFDYGSVKDGVYDNTFFKFRLPVDPDWYMLNTDEADQIYKTGNDLVSGDNESLKKTLDASMVNIAKLLSVFRSQPGTTIDFNPSILINAENLRSFPNVDTPKKYIIQAKELIRQSGMDIEYIEEKDKVRIGSQDFVFMSVKNSYNGFDIHQDYFVTLKNGFAVSFIMSYTNQEDKEALYTMFDELKI</sequence>
<organism evidence="1 2">
    <name type="scientific">Flavivirga algicola</name>
    <dbReference type="NCBI Taxonomy" id="2729136"/>
    <lineage>
        <taxon>Bacteria</taxon>
        <taxon>Pseudomonadati</taxon>
        <taxon>Bacteroidota</taxon>
        <taxon>Flavobacteriia</taxon>
        <taxon>Flavobacteriales</taxon>
        <taxon>Flavobacteriaceae</taxon>
        <taxon>Flavivirga</taxon>
    </lineage>
</organism>